<dbReference type="PANTHER" id="PTHR38119">
    <property type="entry name" value="BTB DOMAIN-CONTAINING PROTEIN-RELATED"/>
    <property type="match status" value="1"/>
</dbReference>
<comment type="caution">
    <text evidence="1">The sequence shown here is derived from an EMBL/GenBank/DDBJ whole genome shotgun (WGS) entry which is preliminary data.</text>
</comment>
<sequence>MLQVCEQLGCVRLLYPYFNTVIVEQRQKVYIAIRLDAARWMRLAISLESTSIYTECLIHLAGAWPHWPWKTDRNTLPNELLKLVATKSKQIDDQCLEINQDLLLSTICVGRKGEPVTCAPEQMETWLLVQTFRDILASGIRNMNASNRRSLIQGKFYRRIHKGGEHYMSFEEVRCTCLDILPKGSWKELGSDLSDIKKYASVLVAPLAKNNLMIDPDAYNVGYLTCTEVYPSDVPWEQDVMEVA</sequence>
<keyword evidence="2" id="KW-1185">Reference proteome</keyword>
<reference evidence="1" key="1">
    <citation type="journal article" date="2021" name="Nat. Commun.">
        <title>Genetic determinants of endophytism in the Arabidopsis root mycobiome.</title>
        <authorList>
            <person name="Mesny F."/>
            <person name="Miyauchi S."/>
            <person name="Thiergart T."/>
            <person name="Pickel B."/>
            <person name="Atanasova L."/>
            <person name="Karlsson M."/>
            <person name="Huettel B."/>
            <person name="Barry K.W."/>
            <person name="Haridas S."/>
            <person name="Chen C."/>
            <person name="Bauer D."/>
            <person name="Andreopoulos W."/>
            <person name="Pangilinan J."/>
            <person name="LaButti K."/>
            <person name="Riley R."/>
            <person name="Lipzen A."/>
            <person name="Clum A."/>
            <person name="Drula E."/>
            <person name="Henrissat B."/>
            <person name="Kohler A."/>
            <person name="Grigoriev I.V."/>
            <person name="Martin F.M."/>
            <person name="Hacquard S."/>
        </authorList>
    </citation>
    <scope>NUCLEOTIDE SEQUENCE</scope>
    <source>
        <strain evidence="1">MPI-CAGE-CH-0243</strain>
    </source>
</reference>
<dbReference type="AlphaFoldDB" id="A0A9P9DKK6"/>
<dbReference type="OrthoDB" id="5280838at2759"/>
<accession>A0A9P9DKK6</accession>
<evidence type="ECO:0000313" key="2">
    <source>
        <dbReference type="Proteomes" id="UP000700596"/>
    </source>
</evidence>
<evidence type="ECO:0000313" key="1">
    <source>
        <dbReference type="EMBL" id="KAH7122415.1"/>
    </source>
</evidence>
<dbReference type="PANTHER" id="PTHR38119:SF1">
    <property type="entry name" value="BTB DOMAIN-CONTAINING PROTEIN"/>
    <property type="match status" value="1"/>
</dbReference>
<name>A0A9P9DKK6_9PLEO</name>
<proteinExistence type="predicted"/>
<dbReference type="EMBL" id="JAGMWT010000009">
    <property type="protein sequence ID" value="KAH7122415.1"/>
    <property type="molecule type" value="Genomic_DNA"/>
</dbReference>
<organism evidence="1 2">
    <name type="scientific">Dendryphion nanum</name>
    <dbReference type="NCBI Taxonomy" id="256645"/>
    <lineage>
        <taxon>Eukaryota</taxon>
        <taxon>Fungi</taxon>
        <taxon>Dikarya</taxon>
        <taxon>Ascomycota</taxon>
        <taxon>Pezizomycotina</taxon>
        <taxon>Dothideomycetes</taxon>
        <taxon>Pleosporomycetidae</taxon>
        <taxon>Pleosporales</taxon>
        <taxon>Torulaceae</taxon>
        <taxon>Dendryphion</taxon>
    </lineage>
</organism>
<dbReference type="Proteomes" id="UP000700596">
    <property type="component" value="Unassembled WGS sequence"/>
</dbReference>
<protein>
    <submittedName>
        <fullName evidence="1">Uncharacterized protein</fullName>
    </submittedName>
</protein>
<gene>
    <name evidence="1" type="ORF">B0J11DRAFT_437402</name>
</gene>